<name>A0ABR2VTY5_9FUNG</name>
<accession>A0ABR2VTY5</accession>
<sequence length="405" mass="45598">MKEEITDLKSEVERLKEQKVLSDQKYYDLETSFKNQENVIKELHESSRKLQVELEHKLEAQSSRYQAEADGFKKKLHAAKSLLTKQEHTINELKTAKKQSDLNAVKQPTMTIDSSIVAQLQGEIDKLEKAKRVLQDVFTEQQIEIADLKATIRNLRTSSYVLVDSNQNQTDQQPPVVPMSMKTPTSWMDSQIDSVDDVIHSESSVTDKVPPVVKPTKKRKKSTDSSTSKKVKKSSDSNIPVILEPIPTTESPTVTVDREESPTAKSPELQPRKKSSSFKQSRTTPPSQSSQDFLLLKNLPSPMSPTLPPLRKTVVQTLETTALIKQMNAQTIAAKHDSLESFKKPDSPVFQSINICDQDKGKATDDGKILDKSAQPGSFYIKTIILHFILTKMIELNLQKALKYL</sequence>
<keyword evidence="3" id="KW-1185">Reference proteome</keyword>
<dbReference type="Proteomes" id="UP001479436">
    <property type="component" value="Unassembled WGS sequence"/>
</dbReference>
<evidence type="ECO:0000313" key="2">
    <source>
        <dbReference type="EMBL" id="KAK9701952.1"/>
    </source>
</evidence>
<reference evidence="2 3" key="1">
    <citation type="submission" date="2023-04" db="EMBL/GenBank/DDBJ databases">
        <title>Genome of Basidiobolus ranarum AG-B5.</title>
        <authorList>
            <person name="Stajich J.E."/>
            <person name="Carter-House D."/>
            <person name="Gryganskyi A."/>
        </authorList>
    </citation>
    <scope>NUCLEOTIDE SEQUENCE [LARGE SCALE GENOMIC DNA]</scope>
    <source>
        <strain evidence="2 3">AG-B5</strain>
    </source>
</reference>
<protein>
    <submittedName>
        <fullName evidence="2">Uncharacterized protein</fullName>
    </submittedName>
</protein>
<dbReference type="EMBL" id="JASJQH010007766">
    <property type="protein sequence ID" value="KAK9701952.1"/>
    <property type="molecule type" value="Genomic_DNA"/>
</dbReference>
<comment type="caution">
    <text evidence="2">The sequence shown here is derived from an EMBL/GenBank/DDBJ whole genome shotgun (WGS) entry which is preliminary data.</text>
</comment>
<organism evidence="2 3">
    <name type="scientific">Basidiobolus ranarum</name>
    <dbReference type="NCBI Taxonomy" id="34480"/>
    <lineage>
        <taxon>Eukaryota</taxon>
        <taxon>Fungi</taxon>
        <taxon>Fungi incertae sedis</taxon>
        <taxon>Zoopagomycota</taxon>
        <taxon>Entomophthoromycotina</taxon>
        <taxon>Basidiobolomycetes</taxon>
        <taxon>Basidiobolales</taxon>
        <taxon>Basidiobolaceae</taxon>
        <taxon>Basidiobolus</taxon>
    </lineage>
</organism>
<feature type="compositionally biased region" description="Low complexity" evidence="1">
    <location>
        <begin position="280"/>
        <end position="291"/>
    </location>
</feature>
<gene>
    <name evidence="2" type="ORF">K7432_011475</name>
</gene>
<evidence type="ECO:0000313" key="3">
    <source>
        <dbReference type="Proteomes" id="UP001479436"/>
    </source>
</evidence>
<evidence type="ECO:0000256" key="1">
    <source>
        <dbReference type="SAM" id="MobiDB-lite"/>
    </source>
</evidence>
<proteinExistence type="predicted"/>
<feature type="region of interest" description="Disordered" evidence="1">
    <location>
        <begin position="201"/>
        <end position="293"/>
    </location>
</feature>